<name>A0A6C0AK93_9ZZZZ</name>
<evidence type="ECO:0000313" key="1">
    <source>
        <dbReference type="EMBL" id="QHS79870.1"/>
    </source>
</evidence>
<dbReference type="EMBL" id="MN740664">
    <property type="protein sequence ID" value="QHS79870.1"/>
    <property type="molecule type" value="Genomic_DNA"/>
</dbReference>
<sequence>MDQPSALIRRMQIQRVQDARENQIRAFGEFSRKFKARHNGLRVRSEETRRNFVSLLNENDRLLKKGKGRTLRRKNGFRRRRYSTYRAQ</sequence>
<dbReference type="AlphaFoldDB" id="A0A6C0AK93"/>
<reference evidence="1" key="1">
    <citation type="journal article" date="2020" name="Nature">
        <title>Giant virus diversity and host interactions through global metagenomics.</title>
        <authorList>
            <person name="Schulz F."/>
            <person name="Roux S."/>
            <person name="Paez-Espino D."/>
            <person name="Jungbluth S."/>
            <person name="Walsh D.A."/>
            <person name="Denef V.J."/>
            <person name="McMahon K.D."/>
            <person name="Konstantinidis K.T."/>
            <person name="Eloe-Fadrosh E.A."/>
            <person name="Kyrpides N.C."/>
            <person name="Woyke T."/>
        </authorList>
    </citation>
    <scope>NUCLEOTIDE SEQUENCE</scope>
    <source>
        <strain evidence="1">GVMAG-S-1035375-24</strain>
    </source>
</reference>
<protein>
    <submittedName>
        <fullName evidence="1">Uncharacterized protein</fullName>
    </submittedName>
</protein>
<proteinExistence type="predicted"/>
<organism evidence="1">
    <name type="scientific">viral metagenome</name>
    <dbReference type="NCBI Taxonomy" id="1070528"/>
    <lineage>
        <taxon>unclassified sequences</taxon>
        <taxon>metagenomes</taxon>
        <taxon>organismal metagenomes</taxon>
    </lineage>
</organism>
<accession>A0A6C0AK93</accession>